<organism evidence="3 4">
    <name type="scientific">Aspergillus lucknowensis</name>
    <dbReference type="NCBI Taxonomy" id="176173"/>
    <lineage>
        <taxon>Eukaryota</taxon>
        <taxon>Fungi</taxon>
        <taxon>Dikarya</taxon>
        <taxon>Ascomycota</taxon>
        <taxon>Pezizomycotina</taxon>
        <taxon>Eurotiomycetes</taxon>
        <taxon>Eurotiomycetidae</taxon>
        <taxon>Eurotiales</taxon>
        <taxon>Aspergillaceae</taxon>
        <taxon>Aspergillus</taxon>
        <taxon>Aspergillus subgen. Nidulantes</taxon>
    </lineage>
</organism>
<keyword evidence="2" id="KW-0472">Membrane</keyword>
<evidence type="ECO:0000313" key="3">
    <source>
        <dbReference type="EMBL" id="KAL2862281.1"/>
    </source>
</evidence>
<keyword evidence="2" id="KW-0812">Transmembrane</keyword>
<keyword evidence="2" id="KW-1133">Transmembrane helix</keyword>
<comment type="caution">
    <text evidence="3">The sequence shown here is derived from an EMBL/GenBank/DDBJ whole genome shotgun (WGS) entry which is preliminary data.</text>
</comment>
<evidence type="ECO:0000313" key="4">
    <source>
        <dbReference type="Proteomes" id="UP001610432"/>
    </source>
</evidence>
<name>A0ABR4LCM1_9EURO</name>
<gene>
    <name evidence="3" type="ORF">BJX67DRAFT_385776</name>
</gene>
<dbReference type="GeneID" id="98149004"/>
<protein>
    <submittedName>
        <fullName evidence="3">Uncharacterized protein</fullName>
    </submittedName>
</protein>
<dbReference type="EMBL" id="JBFXLQ010000070">
    <property type="protein sequence ID" value="KAL2862281.1"/>
    <property type="molecule type" value="Genomic_DNA"/>
</dbReference>
<feature type="region of interest" description="Disordered" evidence="1">
    <location>
        <begin position="250"/>
        <end position="273"/>
    </location>
</feature>
<sequence>MPSVSTAFEWTFTNWGPLTTPYSLPDTCTSRVAIANSEVPSVVAWWNPCEDQPWSCFPTPTASDAIDDIVSSNETPGLGRLGPYFSPAPSCPSGWETVAAAARTGDPEAPLSTSGWIATRSIGDESEPDAPRFHDLIEALAGSLDPSETVIMCCPSSMTVFANANCYSALPSYTPSTACRSYFVPTDIATVTTGYVGLDGETTTSGILMLTPTTPADTWRTTFAASETADFVAYTEALALLLLHQPTDLEGGTDDGSDHGSDEADDPSETNSAGRLAVGGVAGLWGVVGGVIASVLAGASLVLLR</sequence>
<dbReference type="Proteomes" id="UP001610432">
    <property type="component" value="Unassembled WGS sequence"/>
</dbReference>
<proteinExistence type="predicted"/>
<evidence type="ECO:0000256" key="1">
    <source>
        <dbReference type="SAM" id="MobiDB-lite"/>
    </source>
</evidence>
<evidence type="ECO:0000256" key="2">
    <source>
        <dbReference type="SAM" id="Phobius"/>
    </source>
</evidence>
<feature type="transmembrane region" description="Helical" evidence="2">
    <location>
        <begin position="282"/>
        <end position="304"/>
    </location>
</feature>
<accession>A0ABR4LCM1</accession>
<dbReference type="RefSeq" id="XP_070881260.1">
    <property type="nucleotide sequence ID" value="XM_071033932.1"/>
</dbReference>
<reference evidence="3 4" key="1">
    <citation type="submission" date="2024-07" db="EMBL/GenBank/DDBJ databases">
        <title>Section-level genome sequencing and comparative genomics of Aspergillus sections Usti and Cavernicolus.</title>
        <authorList>
            <consortium name="Lawrence Berkeley National Laboratory"/>
            <person name="Nybo J.L."/>
            <person name="Vesth T.C."/>
            <person name="Theobald S."/>
            <person name="Frisvad J.C."/>
            <person name="Larsen T.O."/>
            <person name="Kjaerboelling I."/>
            <person name="Rothschild-Mancinelli K."/>
            <person name="Lyhne E.K."/>
            <person name="Kogle M.E."/>
            <person name="Barry K."/>
            <person name="Clum A."/>
            <person name="Na H."/>
            <person name="Ledsgaard L."/>
            <person name="Lin J."/>
            <person name="Lipzen A."/>
            <person name="Kuo A."/>
            <person name="Riley R."/>
            <person name="Mondo S."/>
            <person name="Labutti K."/>
            <person name="Haridas S."/>
            <person name="Pangalinan J."/>
            <person name="Salamov A.A."/>
            <person name="Simmons B.A."/>
            <person name="Magnuson J.K."/>
            <person name="Chen J."/>
            <person name="Drula E."/>
            <person name="Henrissat B."/>
            <person name="Wiebenga A."/>
            <person name="Lubbers R.J."/>
            <person name="Gomes A.C."/>
            <person name="Macurrencykelacurrency M.R."/>
            <person name="Stajich J."/>
            <person name="Grigoriev I.V."/>
            <person name="Mortensen U.H."/>
            <person name="De Vries R.P."/>
            <person name="Baker S.E."/>
            <person name="Andersen M.R."/>
        </authorList>
    </citation>
    <scope>NUCLEOTIDE SEQUENCE [LARGE SCALE GENOMIC DNA]</scope>
    <source>
        <strain evidence="3 4">CBS 449.75</strain>
    </source>
</reference>
<keyword evidence="4" id="KW-1185">Reference proteome</keyword>